<dbReference type="PANTHER" id="PTHR33840">
    <property type="match status" value="1"/>
</dbReference>
<name>A0ABY6SIV0_PODCO</name>
<evidence type="ECO:0000313" key="2">
    <source>
        <dbReference type="EMBL" id="VBB84700.1"/>
    </source>
</evidence>
<accession>A0ABY6SIV0</accession>
<dbReference type="Proteomes" id="UP000280685">
    <property type="component" value="Chromosome 6"/>
</dbReference>
<sequence length="429" mass="47972">MSTPHSTVSIHFVVVEFIELDSDTRNSGTWAGGIRSGRKTVVSELVDLISEEENVYEVLLNGVGSDGSISTKMKGGKSHVSIICQLSTKRFSNHASLSSCFYRTGDRIILIGYSRGAWAARYLAKLIDIVGLPEKPDERFYKKVYKACKKGSLYVTSTIHIFHGLGYNVSIDALCCFDTVGSLGWPVTGLAKPLKFLCKLGKQQNTNDLVSEVANNVRFPFHALSLHETRAPYMPTLMLGHDVHQVYFPGNHSDLGWIDEVEGLVLAPLAWMIGRLNTHLGVRFDENKLSNRFPNYSQPRPNPPRWAEASIRHTRTFLHAVMGRKCRNPGHQKVNRPVVASNVWIHCGARLRNNMPEEAVPGYRLMAPLDGQRPYWERRNNSADTNSANIQENRAMRVEEAELGELEAKLLGLPDRAINKIRAASNLPN</sequence>
<evidence type="ECO:0000313" key="3">
    <source>
        <dbReference type="Proteomes" id="UP000280685"/>
    </source>
</evidence>
<dbReference type="PANTHER" id="PTHR33840:SF1">
    <property type="entry name" value="TLE1 PHOSPHOLIPASE DOMAIN-CONTAINING PROTEIN"/>
    <property type="match status" value="1"/>
</dbReference>
<feature type="domain" description="T6SS Phospholipase effector Tle1-like catalytic" evidence="1">
    <location>
        <begin position="28"/>
        <end position="273"/>
    </location>
</feature>
<keyword evidence="3" id="KW-1185">Reference proteome</keyword>
<evidence type="ECO:0000259" key="1">
    <source>
        <dbReference type="Pfam" id="PF09994"/>
    </source>
</evidence>
<gene>
    <name evidence="2" type="ORF">PODCO_609617</name>
</gene>
<dbReference type="Pfam" id="PF09994">
    <property type="entry name" value="T6SS_Tle1-like_cat"/>
    <property type="match status" value="1"/>
</dbReference>
<protein>
    <recommendedName>
        <fullName evidence="1">T6SS Phospholipase effector Tle1-like catalytic domain-containing protein</fullName>
    </recommendedName>
</protein>
<organism evidence="2 3">
    <name type="scientific">Podospora comata</name>
    <dbReference type="NCBI Taxonomy" id="48703"/>
    <lineage>
        <taxon>Eukaryota</taxon>
        <taxon>Fungi</taxon>
        <taxon>Dikarya</taxon>
        <taxon>Ascomycota</taxon>
        <taxon>Pezizomycotina</taxon>
        <taxon>Sordariomycetes</taxon>
        <taxon>Sordariomycetidae</taxon>
        <taxon>Sordariales</taxon>
        <taxon>Podosporaceae</taxon>
        <taxon>Podospora</taxon>
    </lineage>
</organism>
<dbReference type="EMBL" id="LR026969">
    <property type="protein sequence ID" value="VBB84700.1"/>
    <property type="molecule type" value="Genomic_DNA"/>
</dbReference>
<proteinExistence type="predicted"/>
<reference evidence="2" key="1">
    <citation type="submission" date="2018-02" db="EMBL/GenBank/DDBJ databases">
        <authorList>
            <person name="Silar P."/>
        </authorList>
    </citation>
    <scope>NUCLEOTIDE SEQUENCE [LARGE SCALE GENOMIC DNA]</scope>
    <source>
        <strain evidence="2">T</strain>
    </source>
</reference>
<dbReference type="InterPro" id="IPR018712">
    <property type="entry name" value="Tle1-like_cat"/>
</dbReference>